<proteinExistence type="predicted"/>
<feature type="compositionally biased region" description="Low complexity" evidence="1">
    <location>
        <begin position="132"/>
        <end position="150"/>
    </location>
</feature>
<evidence type="ECO:0000313" key="2">
    <source>
        <dbReference type="EMBL" id="KAF2677821.1"/>
    </source>
</evidence>
<dbReference type="Proteomes" id="UP000799291">
    <property type="component" value="Unassembled WGS sequence"/>
</dbReference>
<protein>
    <submittedName>
        <fullName evidence="2">Uncharacterized protein</fullName>
    </submittedName>
</protein>
<evidence type="ECO:0000313" key="3">
    <source>
        <dbReference type="Proteomes" id="UP000799291"/>
    </source>
</evidence>
<organism evidence="2 3">
    <name type="scientific">Lentithecium fluviatile CBS 122367</name>
    <dbReference type="NCBI Taxonomy" id="1168545"/>
    <lineage>
        <taxon>Eukaryota</taxon>
        <taxon>Fungi</taxon>
        <taxon>Dikarya</taxon>
        <taxon>Ascomycota</taxon>
        <taxon>Pezizomycotina</taxon>
        <taxon>Dothideomycetes</taxon>
        <taxon>Pleosporomycetidae</taxon>
        <taxon>Pleosporales</taxon>
        <taxon>Massarineae</taxon>
        <taxon>Lentitheciaceae</taxon>
        <taxon>Lentithecium</taxon>
    </lineage>
</organism>
<keyword evidence="3" id="KW-1185">Reference proteome</keyword>
<dbReference type="OrthoDB" id="5367448at2759"/>
<name>A0A6G1IIP7_9PLEO</name>
<sequence>MSVRRASTALLAQRSVHIRIVPRPANIGESREIFRILQRFGEMTMYKHLKYEYHNPADNIALAIYREADSAQQAIRNSPLRFSIDILTKENKTDLQELEEVQEEDAAIPQPPSKDGIDEMLRPSALTNPNSAATATDDPFAAPARFKNPLIPTPTSPPPMPFAPNPSASSHTSYKKYFQVTIDRSRVIHQDFVERQPLWKQFNPMKSMAQTVLAKTVPHIGLSDVGKRPPDAHRTPNKVLKQMSDYIDKRMPSLVEMWGEGGRGKTEGDRLP</sequence>
<reference evidence="2" key="1">
    <citation type="journal article" date="2020" name="Stud. Mycol.">
        <title>101 Dothideomycetes genomes: a test case for predicting lifestyles and emergence of pathogens.</title>
        <authorList>
            <person name="Haridas S."/>
            <person name="Albert R."/>
            <person name="Binder M."/>
            <person name="Bloem J."/>
            <person name="Labutti K."/>
            <person name="Salamov A."/>
            <person name="Andreopoulos B."/>
            <person name="Baker S."/>
            <person name="Barry K."/>
            <person name="Bills G."/>
            <person name="Bluhm B."/>
            <person name="Cannon C."/>
            <person name="Castanera R."/>
            <person name="Culley D."/>
            <person name="Daum C."/>
            <person name="Ezra D."/>
            <person name="Gonzalez J."/>
            <person name="Henrissat B."/>
            <person name="Kuo A."/>
            <person name="Liang C."/>
            <person name="Lipzen A."/>
            <person name="Lutzoni F."/>
            <person name="Magnuson J."/>
            <person name="Mondo S."/>
            <person name="Nolan M."/>
            <person name="Ohm R."/>
            <person name="Pangilinan J."/>
            <person name="Park H.-J."/>
            <person name="Ramirez L."/>
            <person name="Alfaro M."/>
            <person name="Sun H."/>
            <person name="Tritt A."/>
            <person name="Yoshinaga Y."/>
            <person name="Zwiers L.-H."/>
            <person name="Turgeon B."/>
            <person name="Goodwin S."/>
            <person name="Spatafora J."/>
            <person name="Crous P."/>
            <person name="Grigoriev I."/>
        </authorList>
    </citation>
    <scope>NUCLEOTIDE SEQUENCE</scope>
    <source>
        <strain evidence="2">CBS 122367</strain>
    </source>
</reference>
<gene>
    <name evidence="2" type="ORF">K458DRAFT_318805</name>
</gene>
<evidence type="ECO:0000256" key="1">
    <source>
        <dbReference type="SAM" id="MobiDB-lite"/>
    </source>
</evidence>
<dbReference type="EMBL" id="MU005618">
    <property type="protein sequence ID" value="KAF2677821.1"/>
    <property type="molecule type" value="Genomic_DNA"/>
</dbReference>
<feature type="region of interest" description="Disordered" evidence="1">
    <location>
        <begin position="99"/>
        <end position="157"/>
    </location>
</feature>
<dbReference type="AlphaFoldDB" id="A0A6G1IIP7"/>
<accession>A0A6G1IIP7</accession>